<feature type="repeat" description="ANK" evidence="3">
    <location>
        <begin position="49"/>
        <end position="81"/>
    </location>
</feature>
<evidence type="ECO:0000313" key="4">
    <source>
        <dbReference type="EMBL" id="TRZ20040.1"/>
    </source>
</evidence>
<sequence>MECWGVSPRWCFHAHSGYGRQDTTSLGCKNNHSHILNLLLEEEARSCRNQHNFLHMAALRDESSLAKMLLEAGASTGGKDERGQTALSYAVVSQGSFESTAKVLLEAGATVHSNRAERAFNSNHPSISKILLEYSKDVSADMMESALFRAVQKNLHSVVAALTDRGTDINVHNTKHYTPLGWPVKWAKWSQQKL</sequence>
<dbReference type="InterPro" id="IPR002110">
    <property type="entry name" value="Ankyrin_rpt"/>
</dbReference>
<reference evidence="4" key="1">
    <citation type="submission" date="2019-04" db="EMBL/GenBank/DDBJ databases">
        <title>Genome assembly of Zosterops borbonicus 15179.</title>
        <authorList>
            <person name="Leroy T."/>
            <person name="Anselmetti Y."/>
            <person name="Tilak M.-K."/>
            <person name="Nabholz B."/>
        </authorList>
    </citation>
    <scope>NUCLEOTIDE SEQUENCE</scope>
    <source>
        <strain evidence="4">HGM_15179</strain>
        <tissue evidence="4">Muscle</tissue>
    </source>
</reference>
<accession>A0A8K1GJG6</accession>
<dbReference type="EMBL" id="SWJQ01000162">
    <property type="protein sequence ID" value="TRZ20040.1"/>
    <property type="molecule type" value="Genomic_DNA"/>
</dbReference>
<keyword evidence="1" id="KW-0677">Repeat</keyword>
<dbReference type="OrthoDB" id="20872at2759"/>
<evidence type="ECO:0000256" key="2">
    <source>
        <dbReference type="ARBA" id="ARBA00023043"/>
    </source>
</evidence>
<keyword evidence="2 3" id="KW-0040">ANK repeat</keyword>
<evidence type="ECO:0000313" key="5">
    <source>
        <dbReference type="Proteomes" id="UP000796761"/>
    </source>
</evidence>
<dbReference type="SMART" id="SM00248">
    <property type="entry name" value="ANK"/>
    <property type="match status" value="3"/>
</dbReference>
<dbReference type="SUPFAM" id="SSF48403">
    <property type="entry name" value="Ankyrin repeat"/>
    <property type="match status" value="1"/>
</dbReference>
<comment type="caution">
    <text evidence="4">The sequence shown here is derived from an EMBL/GenBank/DDBJ whole genome shotgun (WGS) entry which is preliminary data.</text>
</comment>
<dbReference type="PROSITE" id="PS50088">
    <property type="entry name" value="ANK_REPEAT"/>
    <property type="match status" value="1"/>
</dbReference>
<proteinExistence type="predicted"/>
<evidence type="ECO:0000256" key="1">
    <source>
        <dbReference type="ARBA" id="ARBA00022737"/>
    </source>
</evidence>
<dbReference type="AlphaFoldDB" id="A0A8K1GJG6"/>
<evidence type="ECO:0000256" key="3">
    <source>
        <dbReference type="PROSITE-ProRule" id="PRU00023"/>
    </source>
</evidence>
<name>A0A8K1GJG6_9PASS</name>
<dbReference type="InterPro" id="IPR036770">
    <property type="entry name" value="Ankyrin_rpt-contain_sf"/>
</dbReference>
<dbReference type="Proteomes" id="UP000796761">
    <property type="component" value="Unassembled WGS sequence"/>
</dbReference>
<dbReference type="Pfam" id="PF12796">
    <property type="entry name" value="Ank_2"/>
    <property type="match status" value="1"/>
</dbReference>
<dbReference type="PANTHER" id="PTHR24198:SF194">
    <property type="entry name" value="INVERSIN-A"/>
    <property type="match status" value="1"/>
</dbReference>
<protein>
    <submittedName>
        <fullName evidence="4">Uncharacterized protein</fullName>
    </submittedName>
</protein>
<dbReference type="PANTHER" id="PTHR24198">
    <property type="entry name" value="ANKYRIN REPEAT AND PROTEIN KINASE DOMAIN-CONTAINING PROTEIN"/>
    <property type="match status" value="1"/>
</dbReference>
<gene>
    <name evidence="4" type="ORF">HGM15179_007021</name>
</gene>
<organism evidence="4 5">
    <name type="scientific">Zosterops borbonicus</name>
    <dbReference type="NCBI Taxonomy" id="364589"/>
    <lineage>
        <taxon>Eukaryota</taxon>
        <taxon>Metazoa</taxon>
        <taxon>Chordata</taxon>
        <taxon>Craniata</taxon>
        <taxon>Vertebrata</taxon>
        <taxon>Euteleostomi</taxon>
        <taxon>Archelosauria</taxon>
        <taxon>Archosauria</taxon>
        <taxon>Dinosauria</taxon>
        <taxon>Saurischia</taxon>
        <taxon>Theropoda</taxon>
        <taxon>Coelurosauria</taxon>
        <taxon>Aves</taxon>
        <taxon>Neognathae</taxon>
        <taxon>Neoaves</taxon>
        <taxon>Telluraves</taxon>
        <taxon>Australaves</taxon>
        <taxon>Passeriformes</taxon>
        <taxon>Sylvioidea</taxon>
        <taxon>Zosteropidae</taxon>
        <taxon>Zosterops</taxon>
    </lineage>
</organism>
<keyword evidence="5" id="KW-1185">Reference proteome</keyword>
<dbReference type="Gene3D" id="1.25.40.20">
    <property type="entry name" value="Ankyrin repeat-containing domain"/>
    <property type="match status" value="1"/>
</dbReference>